<dbReference type="Proteomes" id="UP000800097">
    <property type="component" value="Unassembled WGS sequence"/>
</dbReference>
<dbReference type="EMBL" id="ML986484">
    <property type="protein sequence ID" value="KAF2281400.1"/>
    <property type="molecule type" value="Genomic_DNA"/>
</dbReference>
<evidence type="ECO:0000256" key="1">
    <source>
        <dbReference type="SAM" id="Phobius"/>
    </source>
</evidence>
<evidence type="ECO:0000313" key="3">
    <source>
        <dbReference type="Proteomes" id="UP000800097"/>
    </source>
</evidence>
<organism evidence="2 3">
    <name type="scientific">Westerdykella ornata</name>
    <dbReference type="NCBI Taxonomy" id="318751"/>
    <lineage>
        <taxon>Eukaryota</taxon>
        <taxon>Fungi</taxon>
        <taxon>Dikarya</taxon>
        <taxon>Ascomycota</taxon>
        <taxon>Pezizomycotina</taxon>
        <taxon>Dothideomycetes</taxon>
        <taxon>Pleosporomycetidae</taxon>
        <taxon>Pleosporales</taxon>
        <taxon>Sporormiaceae</taxon>
        <taxon>Westerdykella</taxon>
    </lineage>
</organism>
<dbReference type="GeneID" id="54547530"/>
<dbReference type="RefSeq" id="XP_033658937.1">
    <property type="nucleotide sequence ID" value="XM_033794355.1"/>
</dbReference>
<evidence type="ECO:0000313" key="2">
    <source>
        <dbReference type="EMBL" id="KAF2281400.1"/>
    </source>
</evidence>
<keyword evidence="1" id="KW-0472">Membrane</keyword>
<name>A0A6A6JXQ3_WESOR</name>
<keyword evidence="3" id="KW-1185">Reference proteome</keyword>
<keyword evidence="1" id="KW-1133">Transmembrane helix</keyword>
<dbReference type="AlphaFoldDB" id="A0A6A6JXQ3"/>
<protein>
    <submittedName>
        <fullName evidence="2">Uncharacterized protein</fullName>
    </submittedName>
</protein>
<sequence length="95" mass="9803">MCRDSSPRLILGFSAPTTSTARSPPPSRLGVYLGLSSLCCSIQAMGTMNGKAILGSSRIVVAITPLFGISNHLIGVITSASLSLKDSERHLGVCG</sequence>
<reference evidence="2" key="1">
    <citation type="journal article" date="2020" name="Stud. Mycol.">
        <title>101 Dothideomycetes genomes: a test case for predicting lifestyles and emergence of pathogens.</title>
        <authorList>
            <person name="Haridas S."/>
            <person name="Albert R."/>
            <person name="Binder M."/>
            <person name="Bloem J."/>
            <person name="Labutti K."/>
            <person name="Salamov A."/>
            <person name="Andreopoulos B."/>
            <person name="Baker S."/>
            <person name="Barry K."/>
            <person name="Bills G."/>
            <person name="Bluhm B."/>
            <person name="Cannon C."/>
            <person name="Castanera R."/>
            <person name="Culley D."/>
            <person name="Daum C."/>
            <person name="Ezra D."/>
            <person name="Gonzalez J."/>
            <person name="Henrissat B."/>
            <person name="Kuo A."/>
            <person name="Liang C."/>
            <person name="Lipzen A."/>
            <person name="Lutzoni F."/>
            <person name="Magnuson J."/>
            <person name="Mondo S."/>
            <person name="Nolan M."/>
            <person name="Ohm R."/>
            <person name="Pangilinan J."/>
            <person name="Park H.-J."/>
            <person name="Ramirez L."/>
            <person name="Alfaro M."/>
            <person name="Sun H."/>
            <person name="Tritt A."/>
            <person name="Yoshinaga Y."/>
            <person name="Zwiers L.-H."/>
            <person name="Turgeon B."/>
            <person name="Goodwin S."/>
            <person name="Spatafora J."/>
            <person name="Crous P."/>
            <person name="Grigoriev I."/>
        </authorList>
    </citation>
    <scope>NUCLEOTIDE SEQUENCE</scope>
    <source>
        <strain evidence="2">CBS 379.55</strain>
    </source>
</reference>
<feature type="transmembrane region" description="Helical" evidence="1">
    <location>
        <begin position="59"/>
        <end position="82"/>
    </location>
</feature>
<gene>
    <name evidence="2" type="ORF">EI97DRAFT_28062</name>
</gene>
<accession>A0A6A6JXQ3</accession>
<proteinExistence type="predicted"/>
<keyword evidence="1" id="KW-0812">Transmembrane</keyword>